<sequence>MIKQRIVVASAAVSLVLSSAGPVLADAGDAIAGGIIGGIIGGAIVNESNKRKQVVRRSPSYHYSGVSSAQRAQNREVQVALNYFGYPVGAADGVIGSRSRSAISQYQATLGYPATGNLTEYERNLLVGSYHRAVAGGAATMSQAAAHPMGMRGLLLTWRDEAAGVTPYGQGAVHGQMTTAMPAAPVLPVPSAPAVTAPEPQAVIAMPEPEAEPEPAAPGLPTFLGGATIEASLASHCNRVGLMASSGGYTTVATMTDPMTALGEQFCLVRSFAIAEGEEMAARVPGVTMSEVAAQCAGFAPAMKTHVASVSLETADRVIADVRDFALSTGMAPAQLAATAKICLSVGYSGDDMDVAVASNLILAALGEAAYGELLGHHLSQGFGAARRADLAFDWYDMAITAADLTGAAPFAPGQPERMQLVRKAAYTIAGRGDQAAVPAAPEALPAALPSFALPLDTASAEVTE</sequence>
<organism evidence="3 4">
    <name type="scientific">Defluviimonas salinarum</name>
    <dbReference type="NCBI Taxonomy" id="2992147"/>
    <lineage>
        <taxon>Bacteria</taxon>
        <taxon>Pseudomonadati</taxon>
        <taxon>Pseudomonadota</taxon>
        <taxon>Alphaproteobacteria</taxon>
        <taxon>Rhodobacterales</taxon>
        <taxon>Paracoccaceae</taxon>
        <taxon>Albidovulum</taxon>
    </lineage>
</organism>
<protein>
    <submittedName>
        <fullName evidence="3">Peptidoglycan-binding protein</fullName>
    </submittedName>
</protein>
<reference evidence="3 4" key="1">
    <citation type="submission" date="2022-10" db="EMBL/GenBank/DDBJ databases">
        <title>Defluviimonas sp. CAU 1641 isolated from mud.</title>
        <authorList>
            <person name="Kim W."/>
        </authorList>
    </citation>
    <scope>NUCLEOTIDE SEQUENCE [LARGE SCALE GENOMIC DNA]</scope>
    <source>
        <strain evidence="3 4">CAU 1641</strain>
    </source>
</reference>
<keyword evidence="4" id="KW-1185">Reference proteome</keyword>
<evidence type="ECO:0000313" key="4">
    <source>
        <dbReference type="Proteomes" id="UP001207582"/>
    </source>
</evidence>
<dbReference type="SUPFAM" id="SSF47090">
    <property type="entry name" value="PGBD-like"/>
    <property type="match status" value="1"/>
</dbReference>
<dbReference type="Gene3D" id="1.10.101.10">
    <property type="entry name" value="PGBD-like superfamily/PGBD"/>
    <property type="match status" value="1"/>
</dbReference>
<dbReference type="InterPro" id="IPR002477">
    <property type="entry name" value="Peptidoglycan-bd-like"/>
</dbReference>
<feature type="signal peptide" evidence="1">
    <location>
        <begin position="1"/>
        <end position="25"/>
    </location>
</feature>
<feature type="domain" description="Peptidoglycan binding-like" evidence="2">
    <location>
        <begin position="75"/>
        <end position="119"/>
    </location>
</feature>
<evidence type="ECO:0000259" key="2">
    <source>
        <dbReference type="Pfam" id="PF01471"/>
    </source>
</evidence>
<gene>
    <name evidence="3" type="ORF">OM960_11935</name>
</gene>
<dbReference type="Proteomes" id="UP001207582">
    <property type="component" value="Unassembled WGS sequence"/>
</dbReference>
<dbReference type="Pfam" id="PF01471">
    <property type="entry name" value="PG_binding_1"/>
    <property type="match status" value="1"/>
</dbReference>
<name>A0ABT3J3N3_9RHOB</name>
<proteinExistence type="predicted"/>
<dbReference type="RefSeq" id="WP_264772097.1">
    <property type="nucleotide sequence ID" value="NZ_JAPDOG010000009.1"/>
</dbReference>
<keyword evidence="1" id="KW-0732">Signal</keyword>
<dbReference type="InterPro" id="IPR036365">
    <property type="entry name" value="PGBD-like_sf"/>
</dbReference>
<feature type="chain" id="PRO_5047294212" evidence="1">
    <location>
        <begin position="26"/>
        <end position="465"/>
    </location>
</feature>
<dbReference type="InterPro" id="IPR036366">
    <property type="entry name" value="PGBDSf"/>
</dbReference>
<evidence type="ECO:0000313" key="3">
    <source>
        <dbReference type="EMBL" id="MCW3782299.1"/>
    </source>
</evidence>
<dbReference type="EMBL" id="JAPDOG010000009">
    <property type="protein sequence ID" value="MCW3782299.1"/>
    <property type="molecule type" value="Genomic_DNA"/>
</dbReference>
<comment type="caution">
    <text evidence="3">The sequence shown here is derived from an EMBL/GenBank/DDBJ whole genome shotgun (WGS) entry which is preliminary data.</text>
</comment>
<accession>A0ABT3J3N3</accession>
<evidence type="ECO:0000256" key="1">
    <source>
        <dbReference type="SAM" id="SignalP"/>
    </source>
</evidence>